<sequence>MTSVAAGTVNKACLIESPRKYGSAFQNAMQIMLAAVIVTRSTRSAAGMHLVKHQTFLKAEECTLFISLRSTATTPAFSTVSTPAFVSDSSSAARNMGEEMFEATEMLQYKQLDVVLIYSLKFKY</sequence>
<dbReference type="EMBL" id="JAHHUM010000594">
    <property type="protein sequence ID" value="KAK5618931.1"/>
    <property type="molecule type" value="Genomic_DNA"/>
</dbReference>
<evidence type="ECO:0000313" key="2">
    <source>
        <dbReference type="Proteomes" id="UP001311232"/>
    </source>
</evidence>
<reference evidence="1 2" key="1">
    <citation type="submission" date="2021-06" db="EMBL/GenBank/DDBJ databases">
        <authorList>
            <person name="Palmer J.M."/>
        </authorList>
    </citation>
    <scope>NUCLEOTIDE SEQUENCE [LARGE SCALE GENOMIC DNA]</scope>
    <source>
        <strain evidence="1 2">MEX-2019</strain>
        <tissue evidence="1">Muscle</tissue>
    </source>
</reference>
<evidence type="ECO:0000313" key="1">
    <source>
        <dbReference type="EMBL" id="KAK5618931.1"/>
    </source>
</evidence>
<dbReference type="Proteomes" id="UP001311232">
    <property type="component" value="Unassembled WGS sequence"/>
</dbReference>
<keyword evidence="2" id="KW-1185">Reference proteome</keyword>
<organism evidence="1 2">
    <name type="scientific">Crenichthys baileyi</name>
    <name type="common">White River springfish</name>
    <dbReference type="NCBI Taxonomy" id="28760"/>
    <lineage>
        <taxon>Eukaryota</taxon>
        <taxon>Metazoa</taxon>
        <taxon>Chordata</taxon>
        <taxon>Craniata</taxon>
        <taxon>Vertebrata</taxon>
        <taxon>Euteleostomi</taxon>
        <taxon>Actinopterygii</taxon>
        <taxon>Neopterygii</taxon>
        <taxon>Teleostei</taxon>
        <taxon>Neoteleostei</taxon>
        <taxon>Acanthomorphata</taxon>
        <taxon>Ovalentaria</taxon>
        <taxon>Atherinomorphae</taxon>
        <taxon>Cyprinodontiformes</taxon>
        <taxon>Goodeidae</taxon>
        <taxon>Crenichthys</taxon>
    </lineage>
</organism>
<proteinExistence type="predicted"/>
<protein>
    <submittedName>
        <fullName evidence="1">Uncharacterized protein</fullName>
    </submittedName>
</protein>
<name>A0AAV9SC93_9TELE</name>
<dbReference type="AlphaFoldDB" id="A0AAV9SC93"/>
<gene>
    <name evidence="1" type="ORF">CRENBAI_007688</name>
</gene>
<accession>A0AAV9SC93</accession>
<comment type="caution">
    <text evidence="1">The sequence shown here is derived from an EMBL/GenBank/DDBJ whole genome shotgun (WGS) entry which is preliminary data.</text>
</comment>